<reference evidence="1 2" key="1">
    <citation type="submission" date="2016-10" db="EMBL/GenBank/DDBJ databases">
        <authorList>
            <person name="de Groot N.N."/>
        </authorList>
    </citation>
    <scope>NUCLEOTIDE SEQUENCE [LARGE SCALE GENOMIC DNA]</scope>
    <source>
        <strain evidence="1 2">CGMCC 1.10238</strain>
    </source>
</reference>
<gene>
    <name evidence="1" type="ORF">SAMN04487895_11458</name>
</gene>
<organism evidence="1 2">
    <name type="scientific">Paenibacillus sophorae</name>
    <dbReference type="NCBI Taxonomy" id="1333845"/>
    <lineage>
        <taxon>Bacteria</taxon>
        <taxon>Bacillati</taxon>
        <taxon>Bacillota</taxon>
        <taxon>Bacilli</taxon>
        <taxon>Bacillales</taxon>
        <taxon>Paenibacillaceae</taxon>
        <taxon>Paenibacillus</taxon>
    </lineage>
</organism>
<dbReference type="AlphaFoldDB" id="A0A1H8TI46"/>
<evidence type="ECO:0000313" key="2">
    <source>
        <dbReference type="Proteomes" id="UP000198809"/>
    </source>
</evidence>
<sequence>MLAKSKSPLRRFGGRGQFAGFELPDQAVFGLDQPLVRLLLVFGHIHASSRSIDPSKGVLALGHEYDICTAVELSGDLV</sequence>
<name>A0A1H8TI46_9BACL</name>
<dbReference type="STRING" id="1333845.SAMN04487895_11458"/>
<accession>A0A1H8TI46</accession>
<evidence type="ECO:0000313" key="1">
    <source>
        <dbReference type="EMBL" id="SEO90481.1"/>
    </source>
</evidence>
<proteinExistence type="predicted"/>
<dbReference type="Proteomes" id="UP000198809">
    <property type="component" value="Unassembled WGS sequence"/>
</dbReference>
<protein>
    <submittedName>
        <fullName evidence="1">Uncharacterized protein</fullName>
    </submittedName>
</protein>
<dbReference type="EMBL" id="FODH01000014">
    <property type="protein sequence ID" value="SEO90481.1"/>
    <property type="molecule type" value="Genomic_DNA"/>
</dbReference>